<dbReference type="AlphaFoldDB" id="A0A2N2E8R2"/>
<gene>
    <name evidence="1" type="ORF">CVU82_03350</name>
</gene>
<dbReference type="PROSITE" id="PS51257">
    <property type="entry name" value="PROKAR_LIPOPROTEIN"/>
    <property type="match status" value="1"/>
</dbReference>
<protein>
    <submittedName>
        <fullName evidence="1">Uncharacterized protein</fullName>
    </submittedName>
</protein>
<comment type="caution">
    <text evidence="1">The sequence shown here is derived from an EMBL/GenBank/DDBJ whole genome shotgun (WGS) entry which is preliminary data.</text>
</comment>
<organism evidence="1 2">
    <name type="scientific">Candidatus Falkowbacteria bacterium HGW-Falkowbacteria-1</name>
    <dbReference type="NCBI Taxonomy" id="2013768"/>
    <lineage>
        <taxon>Bacteria</taxon>
        <taxon>Candidatus Falkowiibacteriota</taxon>
    </lineage>
</organism>
<dbReference type="Proteomes" id="UP000233517">
    <property type="component" value="Unassembled WGS sequence"/>
</dbReference>
<accession>A0A2N2E8R2</accession>
<sequence length="422" mass="45905">MKRNKLSFAANIILAIVLSISFFGCEKDYDMFEPEQGVQPPLGTISLHYSVSTPTTKSTTSTKNSGGSLTSGQTISGDSAYYFSFWLEPAEGDNIADGIYRITDNTNGAIVYGPSAQAENGIDFLFPHSRNYTLRVQGNYNGTAFDYDNITVTVTGSGGDGDDDTIPPTSPVRLYNFNISGNNASVQVAISKNEYAAQTSSNWFHIYRANGTGFVTNQTVTSETDSVRFTLNFSATTNTYVEFNAAYHDGTAGGMWLTPSAGENPSILYSGSQDIPYNNSGSFFGFRLHIISTSQAELRTYSGVTVATLGTTTNVDIPGENGDGPANGYTVRWSGYKHFIKTAITSPTFRYKIGTNGTWTFLSLTQNVNPEYRELTFPNGTTGELQFQWGTGNTNTTFVPATTEMSTSMYWSTTLMTLVKNI</sequence>
<name>A0A2N2E8R2_9BACT</name>
<evidence type="ECO:0000313" key="1">
    <source>
        <dbReference type="EMBL" id="PKM91066.1"/>
    </source>
</evidence>
<reference evidence="1 2" key="1">
    <citation type="journal article" date="2017" name="ISME J.">
        <title>Potential for microbial H2 and metal transformations associated with novel bacteria and archaea in deep terrestrial subsurface sediments.</title>
        <authorList>
            <person name="Hernsdorf A.W."/>
            <person name="Amano Y."/>
            <person name="Miyakawa K."/>
            <person name="Ise K."/>
            <person name="Suzuki Y."/>
            <person name="Anantharaman K."/>
            <person name="Probst A."/>
            <person name="Burstein D."/>
            <person name="Thomas B.C."/>
            <person name="Banfield J.F."/>
        </authorList>
    </citation>
    <scope>NUCLEOTIDE SEQUENCE [LARGE SCALE GENOMIC DNA]</scope>
    <source>
        <strain evidence="1">HGW-Falkowbacteria-1</strain>
    </source>
</reference>
<proteinExistence type="predicted"/>
<evidence type="ECO:0000313" key="2">
    <source>
        <dbReference type="Proteomes" id="UP000233517"/>
    </source>
</evidence>
<dbReference type="EMBL" id="PHAI01000003">
    <property type="protein sequence ID" value="PKM91066.1"/>
    <property type="molecule type" value="Genomic_DNA"/>
</dbReference>